<name>A0A7G9GXI3_9FUSO</name>
<gene>
    <name evidence="1" type="ORF">H9Q81_01350</name>
</gene>
<dbReference type="Proteomes" id="UP000515913">
    <property type="component" value="Chromosome"/>
</dbReference>
<dbReference type="KEGG" id="fho:H9Q81_01350"/>
<dbReference type="RefSeq" id="WP_187422981.1">
    <property type="nucleotide sequence ID" value="NZ_CP060637.1"/>
</dbReference>
<reference evidence="1 2" key="1">
    <citation type="submission" date="2020-08" db="EMBL/GenBank/DDBJ databases">
        <authorList>
            <person name="Liu C."/>
            <person name="Sun Q."/>
        </authorList>
    </citation>
    <scope>NUCLEOTIDE SEQUENCE [LARGE SCALE GENOMIC DNA]</scope>
    <source>
        <strain evidence="1 2">NSJ-57</strain>
    </source>
</reference>
<accession>A0A7G9GXI3</accession>
<organism evidence="1 2">
    <name type="scientific">Fusobacterium hominis</name>
    <dbReference type="NCBI Taxonomy" id="2764326"/>
    <lineage>
        <taxon>Bacteria</taxon>
        <taxon>Fusobacteriati</taxon>
        <taxon>Fusobacteriota</taxon>
        <taxon>Fusobacteriia</taxon>
        <taxon>Fusobacteriales</taxon>
        <taxon>Fusobacteriaceae</taxon>
        <taxon>Fusobacterium</taxon>
    </lineage>
</organism>
<protein>
    <submittedName>
        <fullName evidence="1">Uncharacterized protein</fullName>
    </submittedName>
</protein>
<dbReference type="EMBL" id="CP060637">
    <property type="protein sequence ID" value="QNM15515.1"/>
    <property type="molecule type" value="Genomic_DNA"/>
</dbReference>
<proteinExistence type="predicted"/>
<sequence>MKYIYIGGTKSLNGIVLSKNTIVDEDVLKKIKAANPEIESKFVDLGYYAKNKKFIKTEKKPRNITIQ</sequence>
<evidence type="ECO:0000313" key="1">
    <source>
        <dbReference type="EMBL" id="QNM15515.1"/>
    </source>
</evidence>
<dbReference type="AlphaFoldDB" id="A0A7G9GXI3"/>
<evidence type="ECO:0000313" key="2">
    <source>
        <dbReference type="Proteomes" id="UP000515913"/>
    </source>
</evidence>
<keyword evidence="2" id="KW-1185">Reference proteome</keyword>